<evidence type="ECO:0000313" key="14">
    <source>
        <dbReference type="EMBL" id="CAF4284708.1"/>
    </source>
</evidence>
<gene>
    <name evidence="12" type="ORF">GPM918_LOCUS32748</name>
    <name evidence="11" type="ORF">OVA965_LOCUS26119</name>
    <name evidence="14" type="ORF">SRO942_LOCUS33422</name>
    <name evidence="13" type="ORF">TMI583_LOCUS26858</name>
</gene>
<evidence type="ECO:0000256" key="3">
    <source>
        <dbReference type="ARBA" id="ARBA00009105"/>
    </source>
</evidence>
<dbReference type="GO" id="GO:0046354">
    <property type="term" value="P:mannan biosynthetic process"/>
    <property type="evidence" value="ECO:0007669"/>
    <property type="project" value="TreeGrafter"/>
</dbReference>
<keyword evidence="9" id="KW-0472">Membrane</keyword>
<dbReference type="AlphaFoldDB" id="A0A815K2F0"/>
<dbReference type="EMBL" id="CAJNOK010016564">
    <property type="protein sequence ID" value="CAF1247577.1"/>
    <property type="molecule type" value="Genomic_DNA"/>
</dbReference>
<dbReference type="Pfam" id="PF11051">
    <property type="entry name" value="Mannosyl_trans3"/>
    <property type="match status" value="2"/>
</dbReference>
<keyword evidence="4" id="KW-0808">Transferase</keyword>
<evidence type="ECO:0000313" key="11">
    <source>
        <dbReference type="EMBL" id="CAF1247577.1"/>
    </source>
</evidence>
<dbReference type="Proteomes" id="UP000677228">
    <property type="component" value="Unassembled WGS sequence"/>
</dbReference>
<evidence type="ECO:0000256" key="1">
    <source>
        <dbReference type="ARBA" id="ARBA00004394"/>
    </source>
</evidence>
<evidence type="ECO:0000256" key="4">
    <source>
        <dbReference type="ARBA" id="ARBA00022679"/>
    </source>
</evidence>
<evidence type="ECO:0000313" key="15">
    <source>
        <dbReference type="Proteomes" id="UP000663829"/>
    </source>
</evidence>
<comment type="similarity">
    <text evidence="3">Belongs to the MNN1/MNT family.</text>
</comment>
<dbReference type="PANTHER" id="PTHR31646:SF1">
    <property type="entry name" value="ALPHA-1,2-MANNOSYLTRANSFERASE MNN2"/>
    <property type="match status" value="1"/>
</dbReference>
<name>A0A815K2F0_9BILA</name>
<accession>A0A815K2F0</accession>
<keyword evidence="7" id="KW-1133">Transmembrane helix</keyword>
<sequence length="396" mass="46506">MYKNALPFWKKFNDTELEQTKLNWQSFIKTIPDYPHGNYSGYGIVTSTSANSGYIGTFQRTLAQIKLLRWLNCQLPIEIYSFSDELNETEVFILETVSDVQVKFIDQVVDNESRNLSRYAIKPNAIIQSRFEHVLWLDSDNIPIKDPTYLFHTQHYKKSTAMFWPDFWIGSSMSPIWRVLDLECRQEDYEQESGQILIDKKKAWKPLNLAVHFNRDPVIQNIWLGDKDTFRLAWKVLKVPFHFVRKFLAIGGFLYTRIDRNGTRLPGINFCGHTMIQHDHKGDIIFLHSNAIKYNPNIKYPVELNSRISKPNPWKIYRRYSNTHAYFRPQVIQDSFAFCTYLPTGESGHYPPIFETDMHTLVSPNITEKYVEFGGLVLEERKRKPNETEIEVVDSI</sequence>
<dbReference type="GO" id="GO:0000139">
    <property type="term" value="C:Golgi membrane"/>
    <property type="evidence" value="ECO:0007669"/>
    <property type="project" value="UniProtKB-SubCell"/>
</dbReference>
<dbReference type="EMBL" id="CAJOBA010038116">
    <property type="protein sequence ID" value="CAF4055200.1"/>
    <property type="molecule type" value="Genomic_DNA"/>
</dbReference>
<reference evidence="12" key="1">
    <citation type="submission" date="2021-02" db="EMBL/GenBank/DDBJ databases">
        <authorList>
            <person name="Nowell W R."/>
        </authorList>
    </citation>
    <scope>NUCLEOTIDE SEQUENCE</scope>
</reference>
<comment type="subcellular location">
    <subcellularLocation>
        <location evidence="10">Endomembrane system</location>
        <topology evidence="10">Single-pass membrane protein</topology>
    </subcellularLocation>
    <subcellularLocation>
        <location evidence="1">Golgi apparatus membrane</location>
    </subcellularLocation>
    <subcellularLocation>
        <location evidence="2">Membrane</location>
        <topology evidence="2">Single-pass type II membrane protein</topology>
    </subcellularLocation>
</comment>
<evidence type="ECO:0000256" key="7">
    <source>
        <dbReference type="ARBA" id="ARBA00022989"/>
    </source>
</evidence>
<keyword evidence="6" id="KW-0735">Signal-anchor</keyword>
<dbReference type="EMBL" id="CAJNOQ010016937">
    <property type="protein sequence ID" value="CAF1390053.1"/>
    <property type="molecule type" value="Genomic_DNA"/>
</dbReference>
<evidence type="ECO:0000256" key="9">
    <source>
        <dbReference type="ARBA" id="ARBA00023136"/>
    </source>
</evidence>
<dbReference type="Proteomes" id="UP000681722">
    <property type="component" value="Unassembled WGS sequence"/>
</dbReference>
<evidence type="ECO:0000313" key="12">
    <source>
        <dbReference type="EMBL" id="CAF1390053.1"/>
    </source>
</evidence>
<dbReference type="Proteomes" id="UP000682733">
    <property type="component" value="Unassembled WGS sequence"/>
</dbReference>
<evidence type="ECO:0008006" key="16">
    <source>
        <dbReference type="Google" id="ProtNLM"/>
    </source>
</evidence>
<keyword evidence="15" id="KW-1185">Reference proteome</keyword>
<evidence type="ECO:0000313" key="13">
    <source>
        <dbReference type="EMBL" id="CAF4055200.1"/>
    </source>
</evidence>
<protein>
    <recommendedName>
        <fullName evidence="16">Glycosyltransferase family 71 protein</fullName>
    </recommendedName>
</protein>
<organism evidence="12 15">
    <name type="scientific">Didymodactylos carnosus</name>
    <dbReference type="NCBI Taxonomy" id="1234261"/>
    <lineage>
        <taxon>Eukaryota</taxon>
        <taxon>Metazoa</taxon>
        <taxon>Spiralia</taxon>
        <taxon>Gnathifera</taxon>
        <taxon>Rotifera</taxon>
        <taxon>Eurotatoria</taxon>
        <taxon>Bdelloidea</taxon>
        <taxon>Philodinida</taxon>
        <taxon>Philodinidae</taxon>
        <taxon>Didymodactylos</taxon>
    </lineage>
</organism>
<evidence type="ECO:0000256" key="10">
    <source>
        <dbReference type="ARBA" id="ARBA00037847"/>
    </source>
</evidence>
<keyword evidence="5" id="KW-0812">Transmembrane</keyword>
<comment type="caution">
    <text evidence="12">The sequence shown here is derived from an EMBL/GenBank/DDBJ whole genome shotgun (WGS) entry which is preliminary data.</text>
</comment>
<dbReference type="InterPro" id="IPR022751">
    <property type="entry name" value="Alpha_mannosyltransferase"/>
</dbReference>
<dbReference type="EMBL" id="CAJOBC010082345">
    <property type="protein sequence ID" value="CAF4284708.1"/>
    <property type="molecule type" value="Genomic_DNA"/>
</dbReference>
<evidence type="ECO:0000256" key="8">
    <source>
        <dbReference type="ARBA" id="ARBA00023034"/>
    </source>
</evidence>
<dbReference type="SUPFAM" id="SSF53448">
    <property type="entry name" value="Nucleotide-diphospho-sugar transferases"/>
    <property type="match status" value="1"/>
</dbReference>
<keyword evidence="8" id="KW-0333">Golgi apparatus</keyword>
<evidence type="ECO:0000256" key="5">
    <source>
        <dbReference type="ARBA" id="ARBA00022692"/>
    </source>
</evidence>
<dbReference type="PANTHER" id="PTHR31646">
    <property type="entry name" value="ALPHA-1,2-MANNOSYLTRANSFERASE MNN2"/>
    <property type="match status" value="1"/>
</dbReference>
<evidence type="ECO:0000256" key="2">
    <source>
        <dbReference type="ARBA" id="ARBA00004606"/>
    </source>
</evidence>
<dbReference type="OrthoDB" id="430354at2759"/>
<evidence type="ECO:0000256" key="6">
    <source>
        <dbReference type="ARBA" id="ARBA00022968"/>
    </source>
</evidence>
<dbReference type="InterPro" id="IPR029044">
    <property type="entry name" value="Nucleotide-diphossugar_trans"/>
</dbReference>
<proteinExistence type="inferred from homology"/>
<dbReference type="GO" id="GO:0000026">
    <property type="term" value="F:alpha-1,2-mannosyltransferase activity"/>
    <property type="evidence" value="ECO:0007669"/>
    <property type="project" value="TreeGrafter"/>
</dbReference>
<dbReference type="Proteomes" id="UP000663829">
    <property type="component" value="Unassembled WGS sequence"/>
</dbReference>